<gene>
    <name evidence="2" type="ORF">F3W84_14810</name>
</gene>
<evidence type="ECO:0000259" key="1">
    <source>
        <dbReference type="Pfam" id="PF01381"/>
    </source>
</evidence>
<dbReference type="SUPFAM" id="SSF47413">
    <property type="entry name" value="lambda repressor-like DNA-binding domains"/>
    <property type="match status" value="1"/>
</dbReference>
<evidence type="ECO:0000313" key="2">
    <source>
        <dbReference type="EMBL" id="KAA9367078.1"/>
    </source>
</evidence>
<sequence>MRIELGMTQEEVAKTHSLARRQVAKLEAGTAKPTRTLEWIGRLFGFAVGFVPAHQAE</sequence>
<organism evidence="2 3">
    <name type="scientific">Ochrobactrum quorumnocens</name>
    <dbReference type="NCBI Taxonomy" id="271865"/>
    <lineage>
        <taxon>Bacteria</taxon>
        <taxon>Pseudomonadati</taxon>
        <taxon>Pseudomonadota</taxon>
        <taxon>Alphaproteobacteria</taxon>
        <taxon>Hyphomicrobiales</taxon>
        <taxon>Brucellaceae</taxon>
        <taxon>Brucella/Ochrobactrum group</taxon>
        <taxon>Ochrobactrum</taxon>
    </lineage>
</organism>
<proteinExistence type="predicted"/>
<keyword evidence="3" id="KW-1185">Reference proteome</keyword>
<name>A0A5N1JV15_9HYPH</name>
<accession>A0A5N1JV15</accession>
<dbReference type="Gene3D" id="1.10.260.40">
    <property type="entry name" value="lambda repressor-like DNA-binding domains"/>
    <property type="match status" value="1"/>
</dbReference>
<dbReference type="InterPro" id="IPR010982">
    <property type="entry name" value="Lambda_DNA-bd_dom_sf"/>
</dbReference>
<comment type="caution">
    <text evidence="2">The sequence shown here is derived from an EMBL/GenBank/DDBJ whole genome shotgun (WGS) entry which is preliminary data.</text>
</comment>
<dbReference type="InterPro" id="IPR001387">
    <property type="entry name" value="Cro/C1-type_HTH"/>
</dbReference>
<dbReference type="Proteomes" id="UP000327108">
    <property type="component" value="Unassembled WGS sequence"/>
</dbReference>
<feature type="domain" description="HTH cro/C1-type" evidence="1">
    <location>
        <begin position="2"/>
        <end position="34"/>
    </location>
</feature>
<evidence type="ECO:0000313" key="3">
    <source>
        <dbReference type="Proteomes" id="UP000327108"/>
    </source>
</evidence>
<reference evidence="2 3" key="1">
    <citation type="submission" date="2019-09" db="EMBL/GenBank/DDBJ databases">
        <title>Biological control of the noxious weed angled onion (Allium triquetrum) thwarted by endophytic bacteria in Victoria, Australia.</title>
        <authorList>
            <person name="Tehranchian P."/>
            <person name="Adair R.J."/>
            <person name="Van T.H."/>
            <person name="Morrison P.D."/>
            <person name="Williams H."/>
            <person name="Lawrie A.C."/>
        </authorList>
    </citation>
    <scope>NUCLEOTIDE SEQUENCE [LARGE SCALE GENOMIC DNA]</scope>
    <source>
        <strain evidence="2 3">RPTAtOch1</strain>
    </source>
</reference>
<protein>
    <submittedName>
        <fullName evidence="2">Helix-turn-helix transcriptional regulator</fullName>
    </submittedName>
</protein>
<dbReference type="GO" id="GO:0003677">
    <property type="term" value="F:DNA binding"/>
    <property type="evidence" value="ECO:0007669"/>
    <property type="project" value="InterPro"/>
</dbReference>
<dbReference type="CDD" id="cd00093">
    <property type="entry name" value="HTH_XRE"/>
    <property type="match status" value="1"/>
</dbReference>
<dbReference type="Pfam" id="PF01381">
    <property type="entry name" value="HTH_3"/>
    <property type="match status" value="1"/>
</dbReference>
<dbReference type="AlphaFoldDB" id="A0A5N1JV15"/>
<dbReference type="EMBL" id="VYXQ01000014">
    <property type="protein sequence ID" value="KAA9367078.1"/>
    <property type="molecule type" value="Genomic_DNA"/>
</dbReference>